<evidence type="ECO:0000313" key="3">
    <source>
        <dbReference type="Proteomes" id="UP001227230"/>
    </source>
</evidence>
<gene>
    <name evidence="2" type="ORF">VitviT2T_013938</name>
</gene>
<dbReference type="EMBL" id="CP126656">
    <property type="protein sequence ID" value="WJZ95148.1"/>
    <property type="molecule type" value="Genomic_DNA"/>
</dbReference>
<feature type="region of interest" description="Disordered" evidence="1">
    <location>
        <begin position="34"/>
        <end position="53"/>
    </location>
</feature>
<accession>A0ABY9CI78</accession>
<protein>
    <submittedName>
        <fullName evidence="2">Uncharacterized protein</fullName>
    </submittedName>
</protein>
<keyword evidence="3" id="KW-1185">Reference proteome</keyword>
<reference evidence="2 3" key="1">
    <citation type="journal article" date="2023" name="Hortic Res">
        <title>The complete reference genome for grapevine (Vitis vinifera L.) genetics and breeding.</title>
        <authorList>
            <person name="Shi X."/>
            <person name="Cao S."/>
            <person name="Wang X."/>
            <person name="Huang S."/>
            <person name="Wang Y."/>
            <person name="Liu Z."/>
            <person name="Liu W."/>
            <person name="Leng X."/>
            <person name="Peng Y."/>
            <person name="Wang N."/>
            <person name="Wang Y."/>
            <person name="Ma Z."/>
            <person name="Xu X."/>
            <person name="Zhang F."/>
            <person name="Xue H."/>
            <person name="Zhong H."/>
            <person name="Wang Y."/>
            <person name="Zhang K."/>
            <person name="Velt A."/>
            <person name="Avia K."/>
            <person name="Holtgrawe D."/>
            <person name="Grimplet J."/>
            <person name="Matus J.T."/>
            <person name="Ware D."/>
            <person name="Wu X."/>
            <person name="Wang H."/>
            <person name="Liu C."/>
            <person name="Fang Y."/>
            <person name="Rustenholz C."/>
            <person name="Cheng Z."/>
            <person name="Xiao H."/>
            <person name="Zhou Y."/>
        </authorList>
    </citation>
    <scope>NUCLEOTIDE SEQUENCE [LARGE SCALE GENOMIC DNA]</scope>
    <source>
        <strain evidence="3">cv. Pinot noir / PN40024</strain>
        <tissue evidence="2">Leaf</tissue>
    </source>
</reference>
<dbReference type="Proteomes" id="UP001227230">
    <property type="component" value="Chromosome 9"/>
</dbReference>
<organism evidence="2 3">
    <name type="scientific">Vitis vinifera</name>
    <name type="common">Grape</name>
    <dbReference type="NCBI Taxonomy" id="29760"/>
    <lineage>
        <taxon>Eukaryota</taxon>
        <taxon>Viridiplantae</taxon>
        <taxon>Streptophyta</taxon>
        <taxon>Embryophyta</taxon>
        <taxon>Tracheophyta</taxon>
        <taxon>Spermatophyta</taxon>
        <taxon>Magnoliopsida</taxon>
        <taxon>eudicotyledons</taxon>
        <taxon>Gunneridae</taxon>
        <taxon>Pentapetalae</taxon>
        <taxon>rosids</taxon>
        <taxon>Vitales</taxon>
        <taxon>Vitaceae</taxon>
        <taxon>Viteae</taxon>
        <taxon>Vitis</taxon>
    </lineage>
</organism>
<sequence>METNILEATYSSLIDNVEKQTGSLYSVWDVLPKDIPDPNAKNPEDRDDEEVTTDADMRHLSSLLERMSSFVSDQKAAARELGLLTKRMLCFGPASHS</sequence>
<evidence type="ECO:0000256" key="1">
    <source>
        <dbReference type="SAM" id="MobiDB-lite"/>
    </source>
</evidence>
<evidence type="ECO:0000313" key="2">
    <source>
        <dbReference type="EMBL" id="WJZ95148.1"/>
    </source>
</evidence>
<name>A0ABY9CI78_VITVI</name>
<proteinExistence type="predicted"/>